<name>A0A0G0CK36_9BACT</name>
<comment type="caution">
    <text evidence="1">The sequence shown here is derived from an EMBL/GenBank/DDBJ whole genome shotgun (WGS) entry which is preliminary data.</text>
</comment>
<proteinExistence type="predicted"/>
<evidence type="ECO:0000313" key="1">
    <source>
        <dbReference type="EMBL" id="KKP43797.1"/>
    </source>
</evidence>
<organism evidence="1 2">
    <name type="scientific">candidate division WS6 bacterium GW2011_GWC1_33_20</name>
    <dbReference type="NCBI Taxonomy" id="1619089"/>
    <lineage>
        <taxon>Bacteria</taxon>
        <taxon>Candidatus Dojkabacteria</taxon>
    </lineage>
</organism>
<dbReference type="AlphaFoldDB" id="A0A0G0CK36"/>
<accession>A0A0G0CK36</accession>
<reference evidence="1 2" key="1">
    <citation type="journal article" date="2015" name="Nature">
        <title>rRNA introns, odd ribosomes, and small enigmatic genomes across a large radiation of phyla.</title>
        <authorList>
            <person name="Brown C.T."/>
            <person name="Hug L.A."/>
            <person name="Thomas B.C."/>
            <person name="Sharon I."/>
            <person name="Castelle C.J."/>
            <person name="Singh A."/>
            <person name="Wilkins M.J."/>
            <person name="Williams K.H."/>
            <person name="Banfield J.F."/>
        </authorList>
    </citation>
    <scope>NUCLEOTIDE SEQUENCE [LARGE SCALE GENOMIC DNA]</scope>
</reference>
<evidence type="ECO:0000313" key="2">
    <source>
        <dbReference type="Proteomes" id="UP000034302"/>
    </source>
</evidence>
<dbReference type="EMBL" id="LBOV01000011">
    <property type="protein sequence ID" value="KKP43797.1"/>
    <property type="molecule type" value="Genomic_DNA"/>
</dbReference>
<protein>
    <submittedName>
        <fullName evidence="1">Uncharacterized protein</fullName>
    </submittedName>
</protein>
<dbReference type="Proteomes" id="UP000034302">
    <property type="component" value="Unassembled WGS sequence"/>
</dbReference>
<gene>
    <name evidence="1" type="ORF">UR34_C0011G0051</name>
</gene>
<sequence length="97" mass="11149">MSPVTVDPKGHTMWLPERENKSLLNFEKHNEQEIFEKTILATARCISYNDRGLLSDEDFFIGLEKNAEHLNNMPPEILLELAHQVLDAKLENDKSAD</sequence>